<evidence type="ECO:0000256" key="1">
    <source>
        <dbReference type="ARBA" id="ARBA00022801"/>
    </source>
</evidence>
<keyword evidence="4" id="KW-1185">Reference proteome</keyword>
<proteinExistence type="predicted"/>
<dbReference type="Gene3D" id="3.90.79.10">
    <property type="entry name" value="Nucleoside Triphosphate Pyrophosphohydrolase"/>
    <property type="match status" value="1"/>
</dbReference>
<dbReference type="SUPFAM" id="SSF55811">
    <property type="entry name" value="Nudix"/>
    <property type="match status" value="1"/>
</dbReference>
<evidence type="ECO:0000259" key="2">
    <source>
        <dbReference type="PROSITE" id="PS51462"/>
    </source>
</evidence>
<organism evidence="3 4">
    <name type="scientific">Clostridium malenominatum</name>
    <dbReference type="NCBI Taxonomy" id="1539"/>
    <lineage>
        <taxon>Bacteria</taxon>
        <taxon>Bacillati</taxon>
        <taxon>Bacillota</taxon>
        <taxon>Clostridia</taxon>
        <taxon>Eubacteriales</taxon>
        <taxon>Clostridiaceae</taxon>
        <taxon>Clostridium</taxon>
    </lineage>
</organism>
<sequence length="164" mass="18846">MMEKFAKPAVGAIIEKEINGEKFILVQERQKEDSEKENGMVEIPAGKIREYENIFEALRREVKEETGLIITKINGEECSLQSYVNGNRVISFQPYCVTQNLSGAYSLILNTFICEADGILLESTNETQNIRWEKADIIKDMLKDNPDSFFLMHVNALKKYFKLL</sequence>
<dbReference type="Proteomes" id="UP001500339">
    <property type="component" value="Unassembled WGS sequence"/>
</dbReference>
<reference evidence="3 4" key="1">
    <citation type="journal article" date="2019" name="Int. J. Syst. Evol. Microbiol.">
        <title>The Global Catalogue of Microorganisms (GCM) 10K type strain sequencing project: providing services to taxonomists for standard genome sequencing and annotation.</title>
        <authorList>
            <consortium name="The Broad Institute Genomics Platform"/>
            <consortium name="The Broad Institute Genome Sequencing Center for Infectious Disease"/>
            <person name="Wu L."/>
            <person name="Ma J."/>
        </authorList>
    </citation>
    <scope>NUCLEOTIDE SEQUENCE [LARGE SCALE GENOMIC DNA]</scope>
    <source>
        <strain evidence="3 4">JCM 1405</strain>
    </source>
</reference>
<gene>
    <name evidence="3" type="ORF">GCM10008905_31280</name>
</gene>
<name>A0ABN1J6I8_9CLOT</name>
<dbReference type="InterPro" id="IPR000086">
    <property type="entry name" value="NUDIX_hydrolase_dom"/>
</dbReference>
<feature type="domain" description="Nudix hydrolase" evidence="2">
    <location>
        <begin position="5"/>
        <end position="155"/>
    </location>
</feature>
<accession>A0ABN1J6I8</accession>
<dbReference type="EMBL" id="BAAACF010000012">
    <property type="protein sequence ID" value="GAA0730235.1"/>
    <property type="molecule type" value="Genomic_DNA"/>
</dbReference>
<evidence type="ECO:0000313" key="3">
    <source>
        <dbReference type="EMBL" id="GAA0730235.1"/>
    </source>
</evidence>
<dbReference type="Pfam" id="PF00293">
    <property type="entry name" value="NUDIX"/>
    <property type="match status" value="1"/>
</dbReference>
<dbReference type="PROSITE" id="PS00893">
    <property type="entry name" value="NUDIX_BOX"/>
    <property type="match status" value="1"/>
</dbReference>
<evidence type="ECO:0000313" key="4">
    <source>
        <dbReference type="Proteomes" id="UP001500339"/>
    </source>
</evidence>
<keyword evidence="1" id="KW-0378">Hydrolase</keyword>
<dbReference type="PROSITE" id="PS51462">
    <property type="entry name" value="NUDIX"/>
    <property type="match status" value="1"/>
</dbReference>
<dbReference type="InterPro" id="IPR020084">
    <property type="entry name" value="NUDIX_hydrolase_CS"/>
</dbReference>
<dbReference type="RefSeq" id="WP_343771202.1">
    <property type="nucleotide sequence ID" value="NZ_BAAACF010000012.1"/>
</dbReference>
<comment type="caution">
    <text evidence="3">The sequence shown here is derived from an EMBL/GenBank/DDBJ whole genome shotgun (WGS) entry which is preliminary data.</text>
</comment>
<dbReference type="CDD" id="cd02883">
    <property type="entry name" value="NUDIX_Hydrolase"/>
    <property type="match status" value="1"/>
</dbReference>
<protein>
    <submittedName>
        <fullName evidence="3">NUDIX domain-containing protein</fullName>
    </submittedName>
</protein>
<dbReference type="InterPro" id="IPR015797">
    <property type="entry name" value="NUDIX_hydrolase-like_dom_sf"/>
</dbReference>